<organism evidence="1 2">
    <name type="scientific">Pseudotenacibaculum haliotis</name>
    <dbReference type="NCBI Taxonomy" id="1862138"/>
    <lineage>
        <taxon>Bacteria</taxon>
        <taxon>Pseudomonadati</taxon>
        <taxon>Bacteroidota</taxon>
        <taxon>Flavobacteriia</taxon>
        <taxon>Flavobacteriales</taxon>
        <taxon>Flavobacteriaceae</taxon>
        <taxon>Pseudotenacibaculum</taxon>
    </lineage>
</organism>
<dbReference type="EMBL" id="JBHULH010000009">
    <property type="protein sequence ID" value="MFD2568381.1"/>
    <property type="molecule type" value="Genomic_DNA"/>
</dbReference>
<sequence length="175" mass="20178">MNKESIPEEGVTIHNAGLVILQSYFPILFERLGIVERREFFSQEKQAAAVHYLQYIVTGQTDTEEHFLALNKVLCGLGVTTPIKRGIEMTSEEEQLIDGMIQSVISIWSAIGSSTVNGFRGNWLVREGILRETEDRWELIVEKRPYDVLMMKYPLSFSIIKMPWMSKPIHVTWPY</sequence>
<dbReference type="Proteomes" id="UP001597508">
    <property type="component" value="Unassembled WGS sequence"/>
</dbReference>
<accession>A0ABW5LVW5</accession>
<reference evidence="2" key="1">
    <citation type="journal article" date="2019" name="Int. J. Syst. Evol. Microbiol.">
        <title>The Global Catalogue of Microorganisms (GCM) 10K type strain sequencing project: providing services to taxonomists for standard genome sequencing and annotation.</title>
        <authorList>
            <consortium name="The Broad Institute Genomics Platform"/>
            <consortium name="The Broad Institute Genome Sequencing Center for Infectious Disease"/>
            <person name="Wu L."/>
            <person name="Ma J."/>
        </authorList>
    </citation>
    <scope>NUCLEOTIDE SEQUENCE [LARGE SCALE GENOMIC DNA]</scope>
    <source>
        <strain evidence="2">KCTC 52127</strain>
    </source>
</reference>
<gene>
    <name evidence="1" type="ORF">ACFSRZ_13470</name>
</gene>
<dbReference type="InterPro" id="IPR045538">
    <property type="entry name" value="CIS_TMP"/>
</dbReference>
<keyword evidence="2" id="KW-1185">Reference proteome</keyword>
<dbReference type="RefSeq" id="WP_379667089.1">
    <property type="nucleotide sequence ID" value="NZ_JBHULH010000009.1"/>
</dbReference>
<comment type="caution">
    <text evidence="1">The sequence shown here is derived from an EMBL/GenBank/DDBJ whole genome shotgun (WGS) entry which is preliminary data.</text>
</comment>
<name>A0ABW5LVW5_9FLAO</name>
<protein>
    <submittedName>
        <fullName evidence="1">Contractile injection system tape measure protein</fullName>
    </submittedName>
</protein>
<dbReference type="Pfam" id="PF19268">
    <property type="entry name" value="CIS_TMP"/>
    <property type="match status" value="1"/>
</dbReference>
<evidence type="ECO:0000313" key="2">
    <source>
        <dbReference type="Proteomes" id="UP001597508"/>
    </source>
</evidence>
<evidence type="ECO:0000313" key="1">
    <source>
        <dbReference type="EMBL" id="MFD2568381.1"/>
    </source>
</evidence>
<proteinExistence type="predicted"/>